<organism evidence="5">
    <name type="scientific">Candidatus Enterococcus dunnyi</name>
    <dbReference type="NCBI Taxonomy" id="1834192"/>
    <lineage>
        <taxon>Bacteria</taxon>
        <taxon>Bacillati</taxon>
        <taxon>Bacillota</taxon>
        <taxon>Bacilli</taxon>
        <taxon>Lactobacillales</taxon>
        <taxon>Enterococcaceae</taxon>
        <taxon>Enterococcus</taxon>
    </lineage>
</organism>
<dbReference type="RefSeq" id="WP_087641676.1">
    <property type="nucleotide sequence ID" value="NZ_CP147246.1"/>
</dbReference>
<evidence type="ECO:0000313" key="5">
    <source>
        <dbReference type="EMBL" id="OUZ30290.1"/>
    </source>
</evidence>
<keyword evidence="2" id="KW-0812">Transmembrane</keyword>
<evidence type="ECO:0000313" key="6">
    <source>
        <dbReference type="EMBL" id="WYJ94385.1"/>
    </source>
</evidence>
<accession>A0A200J0X6</accession>
<sequence length="365" mass="40394">MNSKIKRTLFIGAIVFILGSGFPLFTFAEKDTVVEKNVGFSVQAIRPETQVDPSLSFFYPAVVPGEKQILQLKIVNTSGEKLALDLNIVNASTSINGNIDYSQVNAQLDESLKTPLTKLVSIADPSLTLKKDETKVVEIKISPSAEAFSGVKLGAIRVLKHLDEGKKNKGVATNYGYTIGILLTEDKKPYNVGGDLLYKTAAAKIINGYKTAAVNFQNPNPYVIQNLEMSAKLYKKGSSKVIGEKNLENMSIAPNTSFDFPIQLGLGNLEAGSYRVKITAQNDQDSWNWDEEFTVSPKQASEVNKKSVYKLTLPKMYNYLFALLAGLTIAAIALLQFFSLKNKKKQKKKIDKRKGKREKRKTHET</sequence>
<name>A0A200J0X6_9ENTE</name>
<dbReference type="AlphaFoldDB" id="A0A200J0X6"/>
<protein>
    <submittedName>
        <fullName evidence="5">Uncharacterized protein</fullName>
    </submittedName>
</protein>
<dbReference type="InterPro" id="IPR021759">
    <property type="entry name" value="WxLIP_HBD"/>
</dbReference>
<reference evidence="6" key="2">
    <citation type="submission" date="2017-05" db="EMBL/GenBank/DDBJ databases">
        <authorList>
            <consortium name="The Broad Institute Genomics Platform"/>
            <consortium name="The Broad Institute Genomic Center for Infectious Diseases"/>
            <person name="Earl A."/>
            <person name="Manson A."/>
            <person name="Schwartman J."/>
            <person name="Gilmore M."/>
            <person name="Abouelleil A."/>
            <person name="Cao P."/>
            <person name="Chapman S."/>
            <person name="Cusick C."/>
            <person name="Shea T."/>
            <person name="Young S."/>
            <person name="Neafsey D."/>
            <person name="Nusbaum C."/>
            <person name="Birren B."/>
        </authorList>
    </citation>
    <scope>NUCLEOTIDE SEQUENCE</scope>
    <source>
        <strain evidence="6">9D6_DIV0238</strain>
    </source>
</reference>
<keyword evidence="2" id="KW-0472">Membrane</keyword>
<reference evidence="6" key="3">
    <citation type="submission" date="2024-03" db="EMBL/GenBank/DDBJ databases">
        <title>The Genome Sequence of Enterococcus sp. DIV0238c.</title>
        <authorList>
            <consortium name="The Broad Institute Genomics Platform"/>
            <consortium name="The Broad Institute Microbial Omics Core"/>
            <consortium name="The Broad Institute Genomic Center for Infectious Diseases"/>
            <person name="Earl A."/>
            <person name="Manson A."/>
            <person name="Gilmore M."/>
            <person name="Schwartman J."/>
            <person name="Shea T."/>
            <person name="Abouelleil A."/>
            <person name="Cao P."/>
            <person name="Chapman S."/>
            <person name="Cusick C."/>
            <person name="Young S."/>
            <person name="Neafsey D."/>
            <person name="Nusbaum C."/>
            <person name="Birren B."/>
        </authorList>
    </citation>
    <scope>NUCLEOTIDE SEQUENCE</scope>
    <source>
        <strain evidence="6">9D6_DIV0238</strain>
    </source>
</reference>
<evidence type="ECO:0000256" key="2">
    <source>
        <dbReference type="SAM" id="Phobius"/>
    </source>
</evidence>
<feature type="transmembrane region" description="Helical" evidence="2">
    <location>
        <begin position="316"/>
        <end position="340"/>
    </location>
</feature>
<evidence type="ECO:0000259" key="3">
    <source>
        <dbReference type="Pfam" id="PF06030"/>
    </source>
</evidence>
<keyword evidence="2" id="KW-1133">Transmembrane helix</keyword>
<evidence type="ECO:0000256" key="1">
    <source>
        <dbReference type="SAM" id="MobiDB-lite"/>
    </source>
</evidence>
<dbReference type="OrthoDB" id="2148359at2"/>
<evidence type="ECO:0000259" key="4">
    <source>
        <dbReference type="Pfam" id="PF11797"/>
    </source>
</evidence>
<feature type="domain" description="WxL Interacting Protein host binding" evidence="4">
    <location>
        <begin position="167"/>
        <end position="305"/>
    </location>
</feature>
<reference evidence="5" key="1">
    <citation type="submission" date="2017-05" db="EMBL/GenBank/DDBJ databases">
        <title>The Genome Sequence of Enterococcus sp. 9D6_DIV0238.</title>
        <authorList>
            <consortium name="The Broad Institute Genomics Platform"/>
            <consortium name="The Broad Institute Genomic Center for Infectious Diseases"/>
            <person name="Earl A."/>
            <person name="Manson A."/>
            <person name="Schwartman J."/>
            <person name="Gilmore M."/>
            <person name="Abouelleil A."/>
            <person name="Cao P."/>
            <person name="Chapman S."/>
            <person name="Cusick C."/>
            <person name="Shea T."/>
            <person name="Young S."/>
            <person name="Neafsey D."/>
            <person name="Nusbaum C."/>
            <person name="Birren B."/>
        </authorList>
    </citation>
    <scope>NUCLEOTIDE SEQUENCE [LARGE SCALE GENOMIC DNA]</scope>
    <source>
        <strain evidence="5">9D6_DIV0238</strain>
    </source>
</reference>
<feature type="domain" description="WxL Interacting Protein peptidoglycan binding" evidence="3">
    <location>
        <begin position="40"/>
        <end position="158"/>
    </location>
</feature>
<proteinExistence type="predicted"/>
<feature type="region of interest" description="Disordered" evidence="1">
    <location>
        <begin position="344"/>
        <end position="365"/>
    </location>
</feature>
<dbReference type="Proteomes" id="UP000196151">
    <property type="component" value="Chromosome"/>
</dbReference>
<dbReference type="Pfam" id="PF11797">
    <property type="entry name" value="WxLIP_HBD"/>
    <property type="match status" value="1"/>
</dbReference>
<dbReference type="EMBL" id="NIBQ01000003">
    <property type="protein sequence ID" value="OUZ30290.1"/>
    <property type="molecule type" value="Genomic_DNA"/>
</dbReference>
<evidence type="ECO:0000313" key="7">
    <source>
        <dbReference type="Proteomes" id="UP000196151"/>
    </source>
</evidence>
<gene>
    <name evidence="6" type="ORF">A5889_001898</name>
    <name evidence="5" type="ORF">A5889_002578</name>
</gene>
<dbReference type="EMBL" id="CP147246">
    <property type="protein sequence ID" value="WYJ94385.1"/>
    <property type="molecule type" value="Genomic_DNA"/>
</dbReference>
<dbReference type="Pfam" id="PF06030">
    <property type="entry name" value="WxLIP_PGBD"/>
    <property type="match status" value="1"/>
</dbReference>
<dbReference type="InterPro" id="IPR010317">
    <property type="entry name" value="WxLIP_PGBD"/>
</dbReference>
<keyword evidence="7" id="KW-1185">Reference proteome</keyword>